<dbReference type="InterPro" id="IPR052344">
    <property type="entry name" value="Transposase-related"/>
</dbReference>
<organism evidence="3 4">
    <name type="scientific">Nonomuraea diastatica</name>
    <dbReference type="NCBI Taxonomy" id="1848329"/>
    <lineage>
        <taxon>Bacteria</taxon>
        <taxon>Bacillati</taxon>
        <taxon>Actinomycetota</taxon>
        <taxon>Actinomycetes</taxon>
        <taxon>Streptosporangiales</taxon>
        <taxon>Streptosporangiaceae</taxon>
        <taxon>Nonomuraea</taxon>
    </lineage>
</organism>
<dbReference type="EMBL" id="SMKP01000253">
    <property type="protein sequence ID" value="TDD08259.1"/>
    <property type="molecule type" value="Genomic_DNA"/>
</dbReference>
<feature type="compositionally biased region" description="Low complexity" evidence="1">
    <location>
        <begin position="741"/>
        <end position="751"/>
    </location>
</feature>
<gene>
    <name evidence="3" type="ORF">E1294_47590</name>
</gene>
<feature type="compositionally biased region" description="Basic and acidic residues" evidence="1">
    <location>
        <begin position="726"/>
        <end position="738"/>
    </location>
</feature>
<sequence>MIENPDEVKDHVPAGCGGCGQQLSTEDSVGHSRRQVRDIPLVTVTVTEHRAHRCRCGGCGRVTSADMPATVAGAPSSYGPNLRAPATYLLVFQHVPVERCAQLIADFTGARVSPGWVSSILAEAAALVAGSINVIRALLTLTHVLHVDETTTRIGAARRWLHVACTNSVTLLGLGERSRQGANSLGVLPEFRGVLVHDSLSLYNGYPRARHQLCGAHLVRELTAAAEDHPGQRWPAQIRWALAELNKQAIKAREARLTDIPPDRARIYLESFHRGIAVGLSLHPRAPGRKQSPARNLLQRLQDRAADVLRFADFPGWVPFTNNMGERALRPVKTQVKISGCHQSEDGAAHWLTVRSYLDSARKHGLSPSRRSTAPSPATSGCRLPAVLLGAEHLLDRWRRGRALGVDQFLEHLGGPWPLCTGPDRGLGDQRPIHGEPDVGESQRIGVVRLLHVLKRRHHVLRGRAEPVGVVARRDPRGHPLEVRVSGLGPGLHPGVPPVVGRGDAVQPHPVHLAGEEAAQHRAEPGAPGAGEEADLRLAQRGADPVDVTGHVRGRDLFEEFGIRLGALPVYLDRLGVGLPGVFLGDWVRRAFAPLTFGARDFRTGADASRVDSDQVVALVQLRPIRDDPVGHQIAGPAGAPGVERQAAPTVFLVSRLQPGQGDADLLARRVVIVQGNADRPALGTAEQLPVLLEFLLRHAQPAQVLVGVFRALLPLDGRRLGRAPHLADGRRDGRSDDEPPAAGGWSASAAPAGAAADTARAVSGVARAPRRDGGVMVFRLACRGIDQMGGSWGGRL</sequence>
<evidence type="ECO:0000313" key="4">
    <source>
        <dbReference type="Proteomes" id="UP000294543"/>
    </source>
</evidence>
<dbReference type="PANTHER" id="PTHR33678">
    <property type="entry name" value="BLL1576 PROTEIN"/>
    <property type="match status" value="1"/>
</dbReference>
<feature type="region of interest" description="Disordered" evidence="1">
    <location>
        <begin position="723"/>
        <end position="751"/>
    </location>
</feature>
<dbReference type="Proteomes" id="UP000294543">
    <property type="component" value="Unassembled WGS sequence"/>
</dbReference>
<dbReference type="AlphaFoldDB" id="A0A4R4VQS7"/>
<comment type="caution">
    <text evidence="3">The sequence shown here is derived from an EMBL/GenBank/DDBJ whole genome shotgun (WGS) entry which is preliminary data.</text>
</comment>
<dbReference type="PANTHER" id="PTHR33678:SF1">
    <property type="entry name" value="BLL1576 PROTEIN"/>
    <property type="match status" value="1"/>
</dbReference>
<feature type="domain" description="Transposase IS66 central" evidence="2">
    <location>
        <begin position="76"/>
        <end position="349"/>
    </location>
</feature>
<evidence type="ECO:0000256" key="1">
    <source>
        <dbReference type="SAM" id="MobiDB-lite"/>
    </source>
</evidence>
<protein>
    <submittedName>
        <fullName evidence="3">IS66 family transposase</fullName>
    </submittedName>
</protein>
<dbReference type="InterPro" id="IPR004291">
    <property type="entry name" value="Transposase_IS66_central"/>
</dbReference>
<keyword evidence="4" id="KW-1185">Reference proteome</keyword>
<dbReference type="OrthoDB" id="3638270at2"/>
<reference evidence="3 4" key="1">
    <citation type="submission" date="2019-03" db="EMBL/GenBank/DDBJ databases">
        <title>Draft genome sequences of novel Actinobacteria.</title>
        <authorList>
            <person name="Sahin N."/>
            <person name="Ay H."/>
            <person name="Saygin H."/>
        </authorList>
    </citation>
    <scope>NUCLEOTIDE SEQUENCE [LARGE SCALE GENOMIC DNA]</scope>
    <source>
        <strain evidence="3 4">KC712</strain>
    </source>
</reference>
<dbReference type="Pfam" id="PF03050">
    <property type="entry name" value="DDE_Tnp_IS66"/>
    <property type="match status" value="1"/>
</dbReference>
<evidence type="ECO:0000313" key="3">
    <source>
        <dbReference type="EMBL" id="TDD08259.1"/>
    </source>
</evidence>
<accession>A0A4R4VQS7</accession>
<evidence type="ECO:0000259" key="2">
    <source>
        <dbReference type="Pfam" id="PF03050"/>
    </source>
</evidence>
<name>A0A4R4VQS7_9ACTN</name>
<dbReference type="NCBIfam" id="NF033517">
    <property type="entry name" value="transpos_IS66"/>
    <property type="match status" value="1"/>
</dbReference>
<proteinExistence type="predicted"/>